<dbReference type="Pfam" id="PF02770">
    <property type="entry name" value="Acyl-CoA_dh_M"/>
    <property type="match status" value="1"/>
</dbReference>
<dbReference type="PROSITE" id="PS00073">
    <property type="entry name" value="ACYL_COA_DH_2"/>
    <property type="match status" value="1"/>
</dbReference>
<evidence type="ECO:0000256" key="3">
    <source>
        <dbReference type="ARBA" id="ARBA00022630"/>
    </source>
</evidence>
<evidence type="ECO:0000256" key="4">
    <source>
        <dbReference type="ARBA" id="ARBA00022827"/>
    </source>
</evidence>
<comment type="cofactor">
    <cofactor evidence="1 6">
        <name>FAD</name>
        <dbReference type="ChEBI" id="CHEBI:57692"/>
    </cofactor>
</comment>
<keyword evidence="3 6" id="KW-0285">Flavoprotein</keyword>
<dbReference type="RefSeq" id="WP_127760191.1">
    <property type="nucleotide sequence ID" value="NZ_CP026095.1"/>
</dbReference>
<dbReference type="OrthoDB" id="9802447at2"/>
<dbReference type="FunFam" id="1.20.140.10:FF:000001">
    <property type="entry name" value="Acyl-CoA dehydrogenase"/>
    <property type="match status" value="1"/>
</dbReference>
<dbReference type="PANTHER" id="PTHR43884">
    <property type="entry name" value="ACYL-COA DEHYDROGENASE"/>
    <property type="match status" value="1"/>
</dbReference>
<gene>
    <name evidence="10" type="ORF">BAOM_2174</name>
</gene>
<feature type="domain" description="Acyl-CoA dehydrogenase/oxidase C-terminal" evidence="7">
    <location>
        <begin position="242"/>
        <end position="390"/>
    </location>
</feature>
<comment type="similarity">
    <text evidence="2 6">Belongs to the acyl-CoA dehydrogenase family.</text>
</comment>
<dbReference type="InterPro" id="IPR006091">
    <property type="entry name" value="Acyl-CoA_Oxase/DH_mid-dom"/>
</dbReference>
<dbReference type="KEGG" id="pasa:BAOM_2174"/>
<dbReference type="InterPro" id="IPR046373">
    <property type="entry name" value="Acyl-CoA_Oxase/DH_mid-dom_sf"/>
</dbReference>
<evidence type="ECO:0000256" key="5">
    <source>
        <dbReference type="ARBA" id="ARBA00023002"/>
    </source>
</evidence>
<dbReference type="InterPro" id="IPR006089">
    <property type="entry name" value="Acyl-CoA_DH_CS"/>
</dbReference>
<dbReference type="GO" id="GO:0050660">
    <property type="term" value="F:flavin adenine dinucleotide binding"/>
    <property type="evidence" value="ECO:0007669"/>
    <property type="project" value="InterPro"/>
</dbReference>
<dbReference type="InterPro" id="IPR013786">
    <property type="entry name" value="AcylCoA_DH/ox_N"/>
</dbReference>
<dbReference type="Pfam" id="PF00441">
    <property type="entry name" value="Acyl-CoA_dh_1"/>
    <property type="match status" value="1"/>
</dbReference>
<name>A0A3Q9RMB8_9BACI</name>
<feature type="domain" description="Acyl-CoA oxidase/dehydrogenase middle" evidence="8">
    <location>
        <begin position="133"/>
        <end position="230"/>
    </location>
</feature>
<evidence type="ECO:0000313" key="10">
    <source>
        <dbReference type="EMBL" id="AZV42783.1"/>
    </source>
</evidence>
<dbReference type="InterPro" id="IPR009100">
    <property type="entry name" value="AcylCoA_DH/oxidase_NM_dom_sf"/>
</dbReference>
<keyword evidence="5 6" id="KW-0560">Oxidoreductase</keyword>
<dbReference type="GO" id="GO:0003995">
    <property type="term" value="F:acyl-CoA dehydrogenase activity"/>
    <property type="evidence" value="ECO:0007669"/>
    <property type="project" value="InterPro"/>
</dbReference>
<dbReference type="Proteomes" id="UP000283095">
    <property type="component" value="Chromosome"/>
</dbReference>
<dbReference type="InterPro" id="IPR009075">
    <property type="entry name" value="AcylCo_DH/oxidase_C"/>
</dbReference>
<evidence type="ECO:0000259" key="7">
    <source>
        <dbReference type="Pfam" id="PF00441"/>
    </source>
</evidence>
<accession>A0A3Q9RMB8</accession>
<sequence length="392" mass="43782">MPNTAVYDIQKTNRPYFTEEHIMFQDSLRRFLEKEAVPFFEQWEKERIVPRTLWRKLGENGFLCPEVSEDYGGVGGDFGLSIILSEELGRVGAGLSGMGTHSNIVVTYLHSFGTDEQKQKYLPGCVSGDIITAIAMTEPGAGSDLANIRTTAIKDGDDYIINGQKTFITNGILSDLIIVACKTDPQASPPHKGVSLFLVERDTPGFSRGRKLDKVGMHSQDTAELIFEDVKVPAANLLGEEGRGFKYLMAKLQQERILAAIGGQVAAEDMLELTLQYVKEREAFGKPISKFQNTQFTLAEIATEVQVGRTFIDQLVVRHQNGDDIVTEVSMAKWWITDMARRISSQCMQLHGGYGYMEEYKVARRYRDIAVFPIFAGTNEIMKVIIAKKMGL</sequence>
<feature type="domain" description="Acyl-CoA dehydrogenase/oxidase N-terminal" evidence="9">
    <location>
        <begin position="18"/>
        <end position="129"/>
    </location>
</feature>
<dbReference type="FunFam" id="2.40.110.10:FF:000002">
    <property type="entry name" value="Acyl-CoA dehydrogenase fadE12"/>
    <property type="match status" value="1"/>
</dbReference>
<proteinExistence type="inferred from homology"/>
<protein>
    <submittedName>
        <fullName evidence="10">Acyl-CoA dehydrogenase</fullName>
    </submittedName>
</protein>
<evidence type="ECO:0000256" key="1">
    <source>
        <dbReference type="ARBA" id="ARBA00001974"/>
    </source>
</evidence>
<dbReference type="FunFam" id="1.10.540.10:FF:000026">
    <property type="entry name" value="Acyl-CoA dehydrogenase medium chain"/>
    <property type="match status" value="1"/>
</dbReference>
<dbReference type="EMBL" id="CP026095">
    <property type="protein sequence ID" value="AZV42783.1"/>
    <property type="molecule type" value="Genomic_DNA"/>
</dbReference>
<dbReference type="AlphaFoldDB" id="A0A3Q9RMB8"/>
<evidence type="ECO:0000256" key="6">
    <source>
        <dbReference type="RuleBase" id="RU362125"/>
    </source>
</evidence>
<dbReference type="PANTHER" id="PTHR43884:SF12">
    <property type="entry name" value="ISOVALERYL-COA DEHYDROGENASE, MITOCHONDRIAL-RELATED"/>
    <property type="match status" value="1"/>
</dbReference>
<keyword evidence="4 6" id="KW-0274">FAD</keyword>
<dbReference type="Gene3D" id="2.40.110.10">
    <property type="entry name" value="Butyryl-CoA Dehydrogenase, subunit A, domain 2"/>
    <property type="match status" value="1"/>
</dbReference>
<dbReference type="Gene3D" id="1.10.540.10">
    <property type="entry name" value="Acyl-CoA dehydrogenase/oxidase, N-terminal domain"/>
    <property type="match status" value="1"/>
</dbReference>
<organism evidence="10 11">
    <name type="scientific">Peribacillus asahii</name>
    <dbReference type="NCBI Taxonomy" id="228899"/>
    <lineage>
        <taxon>Bacteria</taxon>
        <taxon>Bacillati</taxon>
        <taxon>Bacillota</taxon>
        <taxon>Bacilli</taxon>
        <taxon>Bacillales</taxon>
        <taxon>Bacillaceae</taxon>
        <taxon>Peribacillus</taxon>
    </lineage>
</organism>
<dbReference type="Pfam" id="PF02771">
    <property type="entry name" value="Acyl-CoA_dh_N"/>
    <property type="match status" value="1"/>
</dbReference>
<reference evidence="10 11" key="1">
    <citation type="submission" date="2018-01" db="EMBL/GenBank/DDBJ databases">
        <title>Bacillus asahii Genome sequencing and assembly.</title>
        <authorList>
            <person name="Jiang H."/>
            <person name="Feng Y."/>
            <person name="Zhao F."/>
            <person name="Lin X."/>
        </authorList>
    </citation>
    <scope>NUCLEOTIDE SEQUENCE [LARGE SCALE GENOMIC DNA]</scope>
    <source>
        <strain evidence="10 11">OM18</strain>
    </source>
</reference>
<dbReference type="InterPro" id="IPR036250">
    <property type="entry name" value="AcylCo_DH-like_C"/>
</dbReference>
<dbReference type="InterPro" id="IPR037069">
    <property type="entry name" value="AcylCoA_DH/ox_N_sf"/>
</dbReference>
<dbReference type="SUPFAM" id="SSF56645">
    <property type="entry name" value="Acyl-CoA dehydrogenase NM domain-like"/>
    <property type="match status" value="1"/>
</dbReference>
<evidence type="ECO:0000259" key="9">
    <source>
        <dbReference type="Pfam" id="PF02771"/>
    </source>
</evidence>
<dbReference type="Gene3D" id="1.20.140.10">
    <property type="entry name" value="Butyryl-CoA Dehydrogenase, subunit A, domain 3"/>
    <property type="match status" value="1"/>
</dbReference>
<evidence type="ECO:0000256" key="2">
    <source>
        <dbReference type="ARBA" id="ARBA00009347"/>
    </source>
</evidence>
<dbReference type="SUPFAM" id="SSF47203">
    <property type="entry name" value="Acyl-CoA dehydrogenase C-terminal domain-like"/>
    <property type="match status" value="1"/>
</dbReference>
<evidence type="ECO:0000259" key="8">
    <source>
        <dbReference type="Pfam" id="PF02770"/>
    </source>
</evidence>
<evidence type="ECO:0000313" key="11">
    <source>
        <dbReference type="Proteomes" id="UP000283095"/>
    </source>
</evidence>